<dbReference type="AlphaFoldDB" id="A0AAQ3MPJ1"/>
<dbReference type="SMART" id="SM00248">
    <property type="entry name" value="ANK"/>
    <property type="match status" value="7"/>
</dbReference>
<accession>A0AAQ3MPJ1</accession>
<dbReference type="Gene3D" id="1.25.40.10">
    <property type="entry name" value="Tetratricopeptide repeat domain"/>
    <property type="match status" value="1"/>
</dbReference>
<dbReference type="PRINTS" id="PR01415">
    <property type="entry name" value="ANKYRIN"/>
</dbReference>
<dbReference type="Gene3D" id="1.25.40.20">
    <property type="entry name" value="Ankyrin repeat-containing domain"/>
    <property type="match status" value="2"/>
</dbReference>
<dbReference type="InterPro" id="IPR019734">
    <property type="entry name" value="TPR_rpt"/>
</dbReference>
<evidence type="ECO:0000256" key="3">
    <source>
        <dbReference type="PROSITE-ProRule" id="PRU00339"/>
    </source>
</evidence>
<evidence type="ECO:0000313" key="6">
    <source>
        <dbReference type="Proteomes" id="UP001374535"/>
    </source>
</evidence>
<dbReference type="PROSITE" id="PS50088">
    <property type="entry name" value="ANK_REPEAT"/>
    <property type="match status" value="5"/>
</dbReference>
<dbReference type="Pfam" id="PF12796">
    <property type="entry name" value="Ank_2"/>
    <property type="match status" value="2"/>
</dbReference>
<feature type="repeat" description="ANK" evidence="2">
    <location>
        <begin position="268"/>
        <end position="300"/>
    </location>
</feature>
<dbReference type="Proteomes" id="UP001374535">
    <property type="component" value="Chromosome 10"/>
</dbReference>
<feature type="repeat" description="ANK" evidence="2">
    <location>
        <begin position="138"/>
        <end position="170"/>
    </location>
</feature>
<feature type="repeat" description="ANK" evidence="2">
    <location>
        <begin position="171"/>
        <end position="203"/>
    </location>
</feature>
<gene>
    <name evidence="5" type="ORF">V8G54_034070</name>
</gene>
<protein>
    <recommendedName>
        <fullName evidence="4">Serine/threonine-protein kinase BSK1-like TPR repeats domain-containing protein</fullName>
    </recommendedName>
</protein>
<feature type="repeat" description="TPR" evidence="3">
    <location>
        <begin position="419"/>
        <end position="452"/>
    </location>
</feature>
<dbReference type="Pfam" id="PF25575">
    <property type="entry name" value="TPR_BSK1_C"/>
    <property type="match status" value="1"/>
</dbReference>
<dbReference type="EMBL" id="CP144691">
    <property type="protein sequence ID" value="WVY94982.1"/>
    <property type="molecule type" value="Genomic_DNA"/>
</dbReference>
<dbReference type="SUPFAM" id="SSF48452">
    <property type="entry name" value="TPR-like"/>
    <property type="match status" value="1"/>
</dbReference>
<dbReference type="PANTHER" id="PTHR46224:SF6">
    <property type="entry name" value="ANKYRIN REPEAT FAMILY PROTEIN"/>
    <property type="match status" value="1"/>
</dbReference>
<evidence type="ECO:0000256" key="2">
    <source>
        <dbReference type="PROSITE-ProRule" id="PRU00023"/>
    </source>
</evidence>
<proteinExistence type="predicted"/>
<name>A0AAQ3MPJ1_VIGMU</name>
<organism evidence="5 6">
    <name type="scientific">Vigna mungo</name>
    <name type="common">Black gram</name>
    <name type="synonym">Phaseolus mungo</name>
    <dbReference type="NCBI Taxonomy" id="3915"/>
    <lineage>
        <taxon>Eukaryota</taxon>
        <taxon>Viridiplantae</taxon>
        <taxon>Streptophyta</taxon>
        <taxon>Embryophyta</taxon>
        <taxon>Tracheophyta</taxon>
        <taxon>Spermatophyta</taxon>
        <taxon>Magnoliopsida</taxon>
        <taxon>eudicotyledons</taxon>
        <taxon>Gunneridae</taxon>
        <taxon>Pentapetalae</taxon>
        <taxon>rosids</taxon>
        <taxon>fabids</taxon>
        <taxon>Fabales</taxon>
        <taxon>Fabaceae</taxon>
        <taxon>Papilionoideae</taxon>
        <taxon>50 kb inversion clade</taxon>
        <taxon>NPAAA clade</taxon>
        <taxon>indigoferoid/millettioid clade</taxon>
        <taxon>Phaseoleae</taxon>
        <taxon>Vigna</taxon>
    </lineage>
</organism>
<dbReference type="PROSITE" id="PS50005">
    <property type="entry name" value="TPR"/>
    <property type="match status" value="2"/>
</dbReference>
<dbReference type="GO" id="GO:0005886">
    <property type="term" value="C:plasma membrane"/>
    <property type="evidence" value="ECO:0007669"/>
    <property type="project" value="UniProtKB-SubCell"/>
</dbReference>
<dbReference type="InterPro" id="IPR002110">
    <property type="entry name" value="Ankyrin_rpt"/>
</dbReference>
<dbReference type="SUPFAM" id="SSF48403">
    <property type="entry name" value="Ankyrin repeat"/>
    <property type="match status" value="1"/>
</dbReference>
<reference evidence="5 6" key="1">
    <citation type="journal article" date="2023" name="Life. Sci Alliance">
        <title>Evolutionary insights into 3D genome organization and epigenetic landscape of Vigna mungo.</title>
        <authorList>
            <person name="Junaid A."/>
            <person name="Singh B."/>
            <person name="Bhatia S."/>
        </authorList>
    </citation>
    <scope>NUCLEOTIDE SEQUENCE [LARGE SCALE GENOMIC DNA]</scope>
    <source>
        <strain evidence="5">Urdbean</strain>
    </source>
</reference>
<dbReference type="InterPro" id="IPR011990">
    <property type="entry name" value="TPR-like_helical_dom_sf"/>
</dbReference>
<dbReference type="PANTHER" id="PTHR46224">
    <property type="entry name" value="ANKYRIN REPEAT FAMILY PROTEIN"/>
    <property type="match status" value="1"/>
</dbReference>
<keyword evidence="2" id="KW-0040">ANK repeat</keyword>
<dbReference type="Pfam" id="PF00023">
    <property type="entry name" value="Ank"/>
    <property type="match status" value="1"/>
</dbReference>
<feature type="domain" description="Serine/threonine-protein kinase BSK1-like TPR repeats" evidence="4">
    <location>
        <begin position="417"/>
        <end position="491"/>
    </location>
</feature>
<feature type="repeat" description="ANK" evidence="2">
    <location>
        <begin position="203"/>
        <end position="235"/>
    </location>
</feature>
<keyword evidence="3" id="KW-0802">TPR repeat</keyword>
<dbReference type="PROSITE" id="PS50297">
    <property type="entry name" value="ANK_REP_REGION"/>
    <property type="match status" value="5"/>
</dbReference>
<evidence type="ECO:0000259" key="4">
    <source>
        <dbReference type="Pfam" id="PF25575"/>
    </source>
</evidence>
<dbReference type="SMART" id="SM00028">
    <property type="entry name" value="TPR"/>
    <property type="match status" value="3"/>
</dbReference>
<evidence type="ECO:0000256" key="1">
    <source>
        <dbReference type="ARBA" id="ARBA00004413"/>
    </source>
</evidence>
<feature type="repeat" description="TPR" evidence="3">
    <location>
        <begin position="487"/>
        <end position="520"/>
    </location>
</feature>
<feature type="repeat" description="ANK" evidence="2">
    <location>
        <begin position="236"/>
        <end position="268"/>
    </location>
</feature>
<keyword evidence="6" id="KW-1185">Reference proteome</keyword>
<dbReference type="InterPro" id="IPR036770">
    <property type="entry name" value="Ankyrin_rpt-contain_sf"/>
</dbReference>
<sequence>MEKLLVKQQILQSPRQWKESEARLELGHECEGKGKFFRTALYSIAMASDASDALAGNIIAVRQKVQLFLNAARTGSIDLLKKLALQLDEGKDLAKSVEAIKDANKRGALHFAAREGQTAVCEYLLTDLNLPVDSQDDDGETALIHAARQGHTATAKYLSDHGADPTIASNLGATALHHAAGIGDTELLKYLLSRGVSPDLESDSGTPLVWAAGHAQPDAVNVLLEHGANPNADTDDGITPLLSAVAAGSLACLEILIQAGAKVNISAGGATPLHIAADNGSLELINCLLKAGADPNISDERMINGSFLGTSSCNCSKQYTSVNIWNKTWHLGASQDGVKPIQVAAARGFVGAVEILFPLTSKVDTIPTWTVSGILEHMQSETNKQQDELVNAKETNQAKDAVFSEKNIPEVAPEAKKRAAEAKSRGDEAFRRKDFQMAMDSYTQAIDLDPSDATLLSNRSLCWIRLGQAEHALADAKACRALRPDWPKACYREGAALRVLQKFDEAANAFYEGVMLDPENKELVNAFREAVEAGKKFHGTAEKNS</sequence>
<comment type="subcellular location">
    <subcellularLocation>
        <location evidence="1">Cell membrane</location>
        <topology evidence="1">Peripheral membrane protein</topology>
        <orientation evidence="1">Cytoplasmic side</orientation>
    </subcellularLocation>
</comment>
<evidence type="ECO:0000313" key="5">
    <source>
        <dbReference type="EMBL" id="WVY94982.1"/>
    </source>
</evidence>
<dbReference type="InterPro" id="IPR058209">
    <property type="entry name" value="TPR_BSK1_C"/>
</dbReference>
<dbReference type="InterPro" id="IPR051616">
    <property type="entry name" value="Cul2-RING_E3_ligase_SR"/>
</dbReference>